<dbReference type="AlphaFoldDB" id="A0AAE3H2H5"/>
<organism evidence="1 2">
    <name type="scientific">Lacihabitans soyangensis</name>
    <dbReference type="NCBI Taxonomy" id="869394"/>
    <lineage>
        <taxon>Bacteria</taxon>
        <taxon>Pseudomonadati</taxon>
        <taxon>Bacteroidota</taxon>
        <taxon>Cytophagia</taxon>
        <taxon>Cytophagales</taxon>
        <taxon>Leadbetterellaceae</taxon>
        <taxon>Lacihabitans</taxon>
    </lineage>
</organism>
<evidence type="ECO:0000313" key="1">
    <source>
        <dbReference type="EMBL" id="MCP9763708.1"/>
    </source>
</evidence>
<dbReference type="InterPro" id="IPR026341">
    <property type="entry name" value="T9SS_type_B"/>
</dbReference>
<dbReference type="Proteomes" id="UP001204144">
    <property type="component" value="Unassembled WGS sequence"/>
</dbReference>
<proteinExistence type="predicted"/>
<dbReference type="EMBL" id="RJUF01000036">
    <property type="protein sequence ID" value="MCP9763708.1"/>
    <property type="molecule type" value="Genomic_DNA"/>
</dbReference>
<reference evidence="1 2" key="1">
    <citation type="submission" date="2018-11" db="EMBL/GenBank/DDBJ databases">
        <title>Novel bacteria species description.</title>
        <authorList>
            <person name="Han J.-H."/>
        </authorList>
    </citation>
    <scope>NUCLEOTIDE SEQUENCE [LARGE SCALE GENOMIC DNA]</scope>
    <source>
        <strain evidence="1 2">KCTC23259</strain>
    </source>
</reference>
<gene>
    <name evidence="1" type="ORF">EGI31_12150</name>
</gene>
<dbReference type="NCBIfam" id="TIGR04131">
    <property type="entry name" value="Bac_Flav_CTERM"/>
    <property type="match status" value="1"/>
</dbReference>
<sequence length="151" mass="16977">MFLADGTENTIDTFPKEKSATILDLDKFSSDGKLKIVAESTNNDYPSVASNSVDLNIPFKLFVPTIFTPNNDGINDLLEIRTLKSKIQSFEMKIFDRFGNEITCLNEIESKWDGKSNGINVPKGTYPYQIAITLTNHTTKIYKGNIYIINN</sequence>
<name>A0AAE3H2H5_9BACT</name>
<dbReference type="Pfam" id="PF13585">
    <property type="entry name" value="CHU_C"/>
    <property type="match status" value="1"/>
</dbReference>
<comment type="caution">
    <text evidence="1">The sequence shown here is derived from an EMBL/GenBank/DDBJ whole genome shotgun (WGS) entry which is preliminary data.</text>
</comment>
<accession>A0AAE3H2H5</accession>
<evidence type="ECO:0000313" key="2">
    <source>
        <dbReference type="Proteomes" id="UP001204144"/>
    </source>
</evidence>
<keyword evidence="2" id="KW-1185">Reference proteome</keyword>
<protein>
    <submittedName>
        <fullName evidence="1">Gliding motility-associated C-terminal domain-containing protein</fullName>
    </submittedName>
</protein>